<dbReference type="RefSeq" id="WP_144642873.1">
    <property type="nucleotide sequence ID" value="NZ_BNAX01000003.1"/>
</dbReference>
<dbReference type="AlphaFoldDB" id="A0A558A2M6"/>
<feature type="domain" description="RsiG-like" evidence="1">
    <location>
        <begin position="21"/>
        <end position="83"/>
    </location>
</feature>
<organism evidence="2 3">
    <name type="scientific">Amycolatopsis acidiphila</name>
    <dbReference type="NCBI Taxonomy" id="715473"/>
    <lineage>
        <taxon>Bacteria</taxon>
        <taxon>Bacillati</taxon>
        <taxon>Actinomycetota</taxon>
        <taxon>Actinomycetes</taxon>
        <taxon>Pseudonocardiales</taxon>
        <taxon>Pseudonocardiaceae</taxon>
        <taxon>Amycolatopsis</taxon>
    </lineage>
</organism>
<accession>A0A558A2M6</accession>
<protein>
    <submittedName>
        <fullName evidence="2">Aerial mycelium formation protein</fullName>
    </submittedName>
</protein>
<evidence type="ECO:0000313" key="3">
    <source>
        <dbReference type="Proteomes" id="UP000318578"/>
    </source>
</evidence>
<comment type="caution">
    <text evidence="2">The sequence shown here is derived from an EMBL/GenBank/DDBJ whole genome shotgun (WGS) entry which is preliminary data.</text>
</comment>
<evidence type="ECO:0000259" key="1">
    <source>
        <dbReference type="Pfam" id="PF22802"/>
    </source>
</evidence>
<dbReference type="InterPro" id="IPR049575">
    <property type="entry name" value="RsiG-like"/>
</dbReference>
<sequence length="192" mass="21586">MIEVRPGGRRRIDRVLDPDYVRGLAELSLDQLRARRDEAAQEETDLSYLRRLLHARIDIVRAEQQRRSTGGQSSIVDQLATILSDNALRPARGSGRHQALEPSRAGDHRRQAEALVGNSDLTDVGALDDEKLTQILRDYGEEESSVSTRRREVQAVVDLMNSEIATRYRDRVASVDDLLAAERARDDDGSQQ</sequence>
<keyword evidence="3" id="KW-1185">Reference proteome</keyword>
<name>A0A558A2M6_9PSEU</name>
<dbReference type="InterPro" id="IPR055209">
    <property type="entry name" value="RsiG-like_dom"/>
</dbReference>
<feature type="domain" description="RsiG-like" evidence="1">
    <location>
        <begin position="119"/>
        <end position="180"/>
    </location>
</feature>
<reference evidence="2 3" key="1">
    <citation type="submission" date="2019-07" db="EMBL/GenBank/DDBJ databases">
        <title>New species of Amycolatopsis and Streptomyces.</title>
        <authorList>
            <person name="Duangmal K."/>
            <person name="Teo W.F.A."/>
            <person name="Lipun K."/>
        </authorList>
    </citation>
    <scope>NUCLEOTIDE SEQUENCE [LARGE SCALE GENOMIC DNA]</scope>
    <source>
        <strain evidence="2 3">JCM 30562</strain>
    </source>
</reference>
<dbReference type="EMBL" id="VJZA01000060">
    <property type="protein sequence ID" value="TVT18505.1"/>
    <property type="molecule type" value="Genomic_DNA"/>
</dbReference>
<dbReference type="CDD" id="cd21107">
    <property type="entry name" value="RsiG"/>
    <property type="match status" value="1"/>
</dbReference>
<dbReference type="Pfam" id="PF22802">
    <property type="entry name" value="RsiG"/>
    <property type="match status" value="2"/>
</dbReference>
<gene>
    <name evidence="2" type="ORF">FNH06_27610</name>
</gene>
<dbReference type="OrthoDB" id="5182641at2"/>
<evidence type="ECO:0000313" key="2">
    <source>
        <dbReference type="EMBL" id="TVT18505.1"/>
    </source>
</evidence>
<proteinExistence type="predicted"/>
<dbReference type="Proteomes" id="UP000318578">
    <property type="component" value="Unassembled WGS sequence"/>
</dbReference>